<sequence>MQPDLDDGYRKHLWPLPQVLKTSANTERRLGVEIEFTGLDIEPIAQIVKDCFGGEVHQLSDYELKVADTRHGDFVVELDSAYVKRLGRERRQAEGSNDFDDITESVVGLVAKQLVPFEIVCPPIAMSELWQLEDMFLRLRMEGAKGTEASAKNAFGLQLNPEMPDCSAQTVLNYLRAFLCLYDWLKWRSKLDISRRFTTYIDPFKRDYVRHVLQAEYQPDMATLMDDYLHYNPTRNRALDLLPLFAHIDNDRLREVIDDPRVKARPTLHYRLPNSLIDNSQWGLIIPWRDWLQVDGLANDPRRLELICRAYRKHLDSPAAAFFKDWSEGVSRWLISELL</sequence>
<protein>
    <submittedName>
        <fullName evidence="1">Alpha-L-fucosidase</fullName>
    </submittedName>
</protein>
<gene>
    <name evidence="1" type="ORF">HCU74_09135</name>
</gene>
<dbReference type="EMBL" id="JAAWWK010000003">
    <property type="protein sequence ID" value="NKI17581.1"/>
    <property type="molecule type" value="Genomic_DNA"/>
</dbReference>
<keyword evidence="2" id="KW-1185">Reference proteome</keyword>
<accession>A0ABX1GF80</accession>
<proteinExistence type="predicted"/>
<comment type="caution">
    <text evidence="1">The sequence shown here is derived from an EMBL/GenBank/DDBJ whole genome shotgun (WGS) entry which is preliminary data.</text>
</comment>
<dbReference type="RefSeq" id="WP_168450135.1">
    <property type="nucleotide sequence ID" value="NZ_JAAWWK010000003.1"/>
</dbReference>
<evidence type="ECO:0000313" key="2">
    <source>
        <dbReference type="Proteomes" id="UP000765845"/>
    </source>
</evidence>
<name>A0ABX1GF80_9GAMM</name>
<dbReference type="InterPro" id="IPR022025">
    <property type="entry name" value="Amidoligase_2"/>
</dbReference>
<evidence type="ECO:0000313" key="1">
    <source>
        <dbReference type="EMBL" id="NKI17581.1"/>
    </source>
</evidence>
<dbReference type="Pfam" id="PF12224">
    <property type="entry name" value="Amidoligase_2"/>
    <property type="match status" value="1"/>
</dbReference>
<dbReference type="Proteomes" id="UP000765845">
    <property type="component" value="Unassembled WGS sequence"/>
</dbReference>
<reference evidence="1 2" key="1">
    <citation type="submission" date="2020-04" db="EMBL/GenBank/DDBJ databases">
        <authorList>
            <person name="Yoon J."/>
        </authorList>
    </citation>
    <scope>NUCLEOTIDE SEQUENCE [LARGE SCALE GENOMIC DNA]</scope>
    <source>
        <strain evidence="1 2">KMU-166</strain>
    </source>
</reference>
<organism evidence="1 2">
    <name type="scientific">Spongiibacter thalassae</name>
    <dbReference type="NCBI Taxonomy" id="2721624"/>
    <lineage>
        <taxon>Bacteria</taxon>
        <taxon>Pseudomonadati</taxon>
        <taxon>Pseudomonadota</taxon>
        <taxon>Gammaproteobacteria</taxon>
        <taxon>Cellvibrionales</taxon>
        <taxon>Spongiibacteraceae</taxon>
        <taxon>Spongiibacter</taxon>
    </lineage>
</organism>